<dbReference type="EMBL" id="BAABJQ010000005">
    <property type="protein sequence ID" value="GAA5183044.1"/>
    <property type="molecule type" value="Genomic_DNA"/>
</dbReference>
<evidence type="ECO:0000259" key="8">
    <source>
        <dbReference type="Pfam" id="PF20239"/>
    </source>
</evidence>
<dbReference type="Pfam" id="PF20239">
    <property type="entry name" value="DUF6596"/>
    <property type="match status" value="1"/>
</dbReference>
<evidence type="ECO:0000256" key="4">
    <source>
        <dbReference type="ARBA" id="ARBA00023163"/>
    </source>
</evidence>
<evidence type="ECO:0000313" key="10">
    <source>
        <dbReference type="Proteomes" id="UP001501570"/>
    </source>
</evidence>
<dbReference type="SUPFAM" id="SSF88659">
    <property type="entry name" value="Sigma3 and sigma4 domains of RNA polymerase sigma factors"/>
    <property type="match status" value="1"/>
</dbReference>
<keyword evidence="4" id="KW-0804">Transcription</keyword>
<dbReference type="InterPro" id="IPR013324">
    <property type="entry name" value="RNA_pol_sigma_r3/r4-like"/>
</dbReference>
<gene>
    <name evidence="9" type="ORF">GCM10023322_21350</name>
</gene>
<evidence type="ECO:0000256" key="5">
    <source>
        <dbReference type="SAM" id="MobiDB-lite"/>
    </source>
</evidence>
<dbReference type="InterPro" id="IPR013249">
    <property type="entry name" value="RNA_pol_sigma70_r4_t2"/>
</dbReference>
<dbReference type="Pfam" id="PF04542">
    <property type="entry name" value="Sigma70_r2"/>
    <property type="match status" value="1"/>
</dbReference>
<evidence type="ECO:0000259" key="7">
    <source>
        <dbReference type="Pfam" id="PF08281"/>
    </source>
</evidence>
<name>A0ABP9RQZ2_9ACTN</name>
<feature type="domain" description="RNA polymerase sigma factor 70 region 4 type 2" evidence="7">
    <location>
        <begin position="176"/>
        <end position="226"/>
    </location>
</feature>
<feature type="domain" description="DUF6596" evidence="8">
    <location>
        <begin position="244"/>
        <end position="344"/>
    </location>
</feature>
<dbReference type="Pfam" id="PF08281">
    <property type="entry name" value="Sigma70_r4_2"/>
    <property type="match status" value="1"/>
</dbReference>
<dbReference type="Gene3D" id="1.10.1740.10">
    <property type="match status" value="1"/>
</dbReference>
<feature type="region of interest" description="Disordered" evidence="5">
    <location>
        <begin position="1"/>
        <end position="20"/>
    </location>
</feature>
<evidence type="ECO:0000256" key="2">
    <source>
        <dbReference type="ARBA" id="ARBA00023015"/>
    </source>
</evidence>
<sequence length="475" mass="50719">MDGGGPVDETGASARRGPEAGRRAVAESCGAAVAEAGGRAVLEDCGRAVVAACGGVVDETEVRQAIAGAHRREWAFVLAATVRVTGDLDVAEECVQDAYVAALDAWLRRGIPARPGAWLTTAARHRALDLLRRERTLRAKLPLLVEPAGAAVSGLPGDDGEGDERVIPDDRLRLVFTCCHPALAREAQVALTLRLLCGLSTREIAGAFLVTESTMAARVTRAKKKIMAARIAYRVPPAAELPDRLDAVLTVLHLLYTTGHTAPAGEGLVRPDLIERAFQLVRMLRGLMPDEREAAGLLALMLLTEARRRTRIGPDGRMLLLADQDRAAWDRDAIAEGAALVVTALRGGRPGRFALQAAIAALHAEAASFEETDWPQILGLYDELLRVWPSPVVALNRAVALSMVAGPAVALADVEALSGDPRLSGYRYLPATRADLLCRLGRAREANAAYRAALDLCDNEAEREFLTSRIAETAS</sequence>
<accession>A0ABP9RQZ2</accession>
<keyword evidence="2" id="KW-0805">Transcription regulation</keyword>
<dbReference type="SUPFAM" id="SSF88946">
    <property type="entry name" value="Sigma2 domain of RNA polymerase sigma factors"/>
    <property type="match status" value="1"/>
</dbReference>
<feature type="domain" description="RNA polymerase sigma-70 region 2" evidence="6">
    <location>
        <begin position="76"/>
        <end position="135"/>
    </location>
</feature>
<evidence type="ECO:0000259" key="6">
    <source>
        <dbReference type="Pfam" id="PF04542"/>
    </source>
</evidence>
<reference evidence="10" key="1">
    <citation type="journal article" date="2019" name="Int. J. Syst. Evol. Microbiol.">
        <title>The Global Catalogue of Microorganisms (GCM) 10K type strain sequencing project: providing services to taxonomists for standard genome sequencing and annotation.</title>
        <authorList>
            <consortium name="The Broad Institute Genomics Platform"/>
            <consortium name="The Broad Institute Genome Sequencing Center for Infectious Disease"/>
            <person name="Wu L."/>
            <person name="Ma J."/>
        </authorList>
    </citation>
    <scope>NUCLEOTIDE SEQUENCE [LARGE SCALE GENOMIC DNA]</scope>
    <source>
        <strain evidence="10">JCM 18304</strain>
    </source>
</reference>
<protein>
    <submittedName>
        <fullName evidence="9">Sigma-70 family RNA polymerase sigma factor</fullName>
    </submittedName>
</protein>
<keyword evidence="3" id="KW-0731">Sigma factor</keyword>
<keyword evidence="10" id="KW-1185">Reference proteome</keyword>
<dbReference type="PANTHER" id="PTHR47756">
    <property type="entry name" value="BLL6612 PROTEIN-RELATED"/>
    <property type="match status" value="1"/>
</dbReference>
<dbReference type="PANTHER" id="PTHR47756:SF2">
    <property type="entry name" value="BLL6612 PROTEIN"/>
    <property type="match status" value="1"/>
</dbReference>
<proteinExistence type="inferred from homology"/>
<comment type="similarity">
    <text evidence="1">Belongs to the sigma-70 factor family. ECF subfamily.</text>
</comment>
<evidence type="ECO:0000313" key="9">
    <source>
        <dbReference type="EMBL" id="GAA5183044.1"/>
    </source>
</evidence>
<dbReference type="InterPro" id="IPR007627">
    <property type="entry name" value="RNA_pol_sigma70_r2"/>
</dbReference>
<dbReference type="Proteomes" id="UP001501570">
    <property type="component" value="Unassembled WGS sequence"/>
</dbReference>
<evidence type="ECO:0000256" key="1">
    <source>
        <dbReference type="ARBA" id="ARBA00010641"/>
    </source>
</evidence>
<dbReference type="InterPro" id="IPR013325">
    <property type="entry name" value="RNA_pol_sigma_r2"/>
</dbReference>
<organism evidence="9 10">
    <name type="scientific">Rugosimonospora acidiphila</name>
    <dbReference type="NCBI Taxonomy" id="556531"/>
    <lineage>
        <taxon>Bacteria</taxon>
        <taxon>Bacillati</taxon>
        <taxon>Actinomycetota</taxon>
        <taxon>Actinomycetes</taxon>
        <taxon>Micromonosporales</taxon>
        <taxon>Micromonosporaceae</taxon>
        <taxon>Rugosimonospora</taxon>
    </lineage>
</organism>
<dbReference type="InterPro" id="IPR046531">
    <property type="entry name" value="DUF6596"/>
</dbReference>
<comment type="caution">
    <text evidence="9">The sequence shown here is derived from an EMBL/GenBank/DDBJ whole genome shotgun (WGS) entry which is preliminary data.</text>
</comment>
<evidence type="ECO:0000256" key="3">
    <source>
        <dbReference type="ARBA" id="ARBA00023082"/>
    </source>
</evidence>